<comment type="subcellular location">
    <subcellularLocation>
        <location evidence="1">Membrane</location>
    </subcellularLocation>
</comment>
<feature type="transmembrane region" description="Helical" evidence="5">
    <location>
        <begin position="98"/>
        <end position="116"/>
    </location>
</feature>
<gene>
    <name evidence="7" type="ORF">SAMN02927925_01540</name>
</gene>
<dbReference type="eggNOG" id="COG3000">
    <property type="taxonomic scope" value="Bacteria"/>
</dbReference>
<dbReference type="EMBL" id="FMTY01000003">
    <property type="protein sequence ID" value="SCX10313.1"/>
    <property type="molecule type" value="Genomic_DNA"/>
</dbReference>
<dbReference type="PANTHER" id="PTHR11863">
    <property type="entry name" value="STEROL DESATURASE"/>
    <property type="match status" value="1"/>
</dbReference>
<accession>A0A1G4VQH1</accession>
<feature type="domain" description="Fatty acid hydroxylase" evidence="6">
    <location>
        <begin position="104"/>
        <end position="234"/>
    </location>
</feature>
<evidence type="ECO:0000256" key="3">
    <source>
        <dbReference type="ARBA" id="ARBA00022989"/>
    </source>
</evidence>
<evidence type="ECO:0000313" key="8">
    <source>
        <dbReference type="Proteomes" id="UP000182124"/>
    </source>
</evidence>
<keyword evidence="4 5" id="KW-0472">Membrane</keyword>
<evidence type="ECO:0000256" key="4">
    <source>
        <dbReference type="ARBA" id="ARBA00023136"/>
    </source>
</evidence>
<dbReference type="InterPro" id="IPR050307">
    <property type="entry name" value="Sterol_Desaturase_Related"/>
</dbReference>
<feature type="transmembrane region" description="Helical" evidence="5">
    <location>
        <begin position="153"/>
        <end position="177"/>
    </location>
</feature>
<name>A0A1G4VQH1_9FLAO</name>
<feature type="transmembrane region" description="Helical" evidence="5">
    <location>
        <begin position="59"/>
        <end position="77"/>
    </location>
</feature>
<evidence type="ECO:0000313" key="7">
    <source>
        <dbReference type="EMBL" id="SCX10313.1"/>
    </source>
</evidence>
<dbReference type="STRING" id="329186.SAMN02927925_01540"/>
<keyword evidence="2 5" id="KW-0812">Transmembrane</keyword>
<dbReference type="GO" id="GO:0016020">
    <property type="term" value="C:membrane"/>
    <property type="evidence" value="ECO:0007669"/>
    <property type="project" value="UniProtKB-SubCell"/>
</dbReference>
<dbReference type="RefSeq" id="WP_081711862.1">
    <property type="nucleotide sequence ID" value="NZ_CBCSBQ010000008.1"/>
</dbReference>
<dbReference type="AlphaFoldDB" id="A0A1G4VQH1"/>
<evidence type="ECO:0000256" key="1">
    <source>
        <dbReference type="ARBA" id="ARBA00004370"/>
    </source>
</evidence>
<protein>
    <submittedName>
        <fullName evidence="7">Sterol desaturase/sphingolipid hydroxylase, fatty acid hydroxylase superfamily</fullName>
    </submittedName>
</protein>
<dbReference type="Pfam" id="PF04116">
    <property type="entry name" value="FA_hydroxylase"/>
    <property type="match status" value="1"/>
</dbReference>
<dbReference type="GO" id="GO:0016491">
    <property type="term" value="F:oxidoreductase activity"/>
    <property type="evidence" value="ECO:0007669"/>
    <property type="project" value="InterPro"/>
</dbReference>
<dbReference type="InterPro" id="IPR006694">
    <property type="entry name" value="Fatty_acid_hydroxylase"/>
</dbReference>
<evidence type="ECO:0000256" key="2">
    <source>
        <dbReference type="ARBA" id="ARBA00022692"/>
    </source>
</evidence>
<proteinExistence type="predicted"/>
<feature type="transmembrane region" description="Helical" evidence="5">
    <location>
        <begin position="12"/>
        <end position="32"/>
    </location>
</feature>
<dbReference type="GO" id="GO:0005506">
    <property type="term" value="F:iron ion binding"/>
    <property type="evidence" value="ECO:0007669"/>
    <property type="project" value="InterPro"/>
</dbReference>
<dbReference type="Proteomes" id="UP000182124">
    <property type="component" value="Unassembled WGS sequence"/>
</dbReference>
<organism evidence="7 8">
    <name type="scientific">Flavobacterium saliperosum</name>
    <dbReference type="NCBI Taxonomy" id="329186"/>
    <lineage>
        <taxon>Bacteria</taxon>
        <taxon>Pseudomonadati</taxon>
        <taxon>Bacteroidota</taxon>
        <taxon>Flavobacteriia</taxon>
        <taxon>Flavobacteriales</taxon>
        <taxon>Flavobacteriaceae</taxon>
        <taxon>Flavobacterium</taxon>
    </lineage>
</organism>
<keyword evidence="3 5" id="KW-1133">Transmembrane helix</keyword>
<sequence length="236" mass="28328">MFFTDQYQSIIASMAVFAFRYYFIAGILYYIFYTQKQKSFFHLKLNKKHPSTAQLKTEFIYGGMTLLIYSFSTLLLISWYQSGWTRIYLSIEEYGYPYLVFSIAVMIVLHDAYFYWTHWLMHKLPFLYRFHKIHHRSHNPNPWTTFSFHPVEALISLGIIPVIVFLLPVHPVALLFFSTTLTLYNIWIHLGYNITAPFLKNNFQNTPENHDLHHKNGKHNFGFYFLVWDKIMKTYK</sequence>
<evidence type="ECO:0000256" key="5">
    <source>
        <dbReference type="SAM" id="Phobius"/>
    </source>
</evidence>
<dbReference type="GO" id="GO:0008610">
    <property type="term" value="P:lipid biosynthetic process"/>
    <property type="evidence" value="ECO:0007669"/>
    <property type="project" value="InterPro"/>
</dbReference>
<evidence type="ECO:0000259" key="6">
    <source>
        <dbReference type="Pfam" id="PF04116"/>
    </source>
</evidence>
<reference evidence="7 8" key="1">
    <citation type="submission" date="2016-10" db="EMBL/GenBank/DDBJ databases">
        <authorList>
            <person name="de Groot N.N."/>
        </authorList>
    </citation>
    <scope>NUCLEOTIDE SEQUENCE [LARGE SCALE GENOMIC DNA]</scope>
    <source>
        <strain evidence="7 8">CGMCC 1.3801</strain>
    </source>
</reference>